<feature type="domain" description="PI-PLC Y-box" evidence="2">
    <location>
        <begin position="386"/>
        <end position="448"/>
    </location>
</feature>
<organism evidence="3 4">
    <name type="scientific">Paenibacillus sabinae T27</name>
    <dbReference type="NCBI Taxonomy" id="1268072"/>
    <lineage>
        <taxon>Bacteria</taxon>
        <taxon>Bacillati</taxon>
        <taxon>Bacillota</taxon>
        <taxon>Bacilli</taxon>
        <taxon>Bacillales</taxon>
        <taxon>Paenibacillaceae</taxon>
        <taxon>Paenibacillus</taxon>
    </lineage>
</organism>
<evidence type="ECO:0000256" key="1">
    <source>
        <dbReference type="SAM" id="SignalP"/>
    </source>
</evidence>
<dbReference type="Pfam" id="PF01547">
    <property type="entry name" value="SBP_bac_1"/>
    <property type="match status" value="1"/>
</dbReference>
<dbReference type="AlphaFoldDB" id="X4ZP76"/>
<feature type="chain" id="PRO_5004954224" evidence="1">
    <location>
        <begin position="22"/>
        <end position="507"/>
    </location>
</feature>
<dbReference type="RefSeq" id="WP_025335817.1">
    <property type="nucleotide sequence ID" value="NZ_CP004078.1"/>
</dbReference>
<dbReference type="KEGG" id="psab:PSAB_17150"/>
<name>X4ZP76_9BACL</name>
<dbReference type="GO" id="GO:0006629">
    <property type="term" value="P:lipid metabolic process"/>
    <property type="evidence" value="ECO:0007669"/>
    <property type="project" value="InterPro"/>
</dbReference>
<dbReference type="PANTHER" id="PTHR43649">
    <property type="entry name" value="ARABINOSE-BINDING PROTEIN-RELATED"/>
    <property type="match status" value="1"/>
</dbReference>
<dbReference type="PROSITE" id="PS51257">
    <property type="entry name" value="PROKAR_LIPOPROTEIN"/>
    <property type="match status" value="1"/>
</dbReference>
<dbReference type="PROSITE" id="PS50008">
    <property type="entry name" value="PIPLC_Y_DOMAIN"/>
    <property type="match status" value="1"/>
</dbReference>
<protein>
    <submittedName>
        <fullName evidence="3">Extracellular solute-binding protein</fullName>
    </submittedName>
</protein>
<dbReference type="GO" id="GO:0035556">
    <property type="term" value="P:intracellular signal transduction"/>
    <property type="evidence" value="ECO:0007669"/>
    <property type="project" value="InterPro"/>
</dbReference>
<dbReference type="InterPro" id="IPR050490">
    <property type="entry name" value="Bact_solute-bd_prot1"/>
</dbReference>
<dbReference type="InterPro" id="IPR001711">
    <property type="entry name" value="PLipase_C_Pinositol-sp_Y"/>
</dbReference>
<dbReference type="GO" id="GO:0004435">
    <property type="term" value="F:phosphatidylinositol-4,5-bisphosphate phospholipase C activity"/>
    <property type="evidence" value="ECO:0007669"/>
    <property type="project" value="InterPro"/>
</dbReference>
<evidence type="ECO:0000259" key="2">
    <source>
        <dbReference type="PROSITE" id="PS50008"/>
    </source>
</evidence>
<dbReference type="OrthoDB" id="7936627at2"/>
<dbReference type="Proteomes" id="UP000019772">
    <property type="component" value="Chromosome"/>
</dbReference>
<reference evidence="3 4" key="1">
    <citation type="journal article" date="2014" name="PLoS Genet.">
        <title>Comparative Genomic Analysis of N2-Fixing and Non-N2-Fixing Paenibacillus spp.: Organization, Evolution and Expression of the Nitrogen Fixation Genes.</title>
        <authorList>
            <person name="Xie J.B."/>
            <person name="Du Z."/>
            <person name="Bai L."/>
            <person name="Tian C."/>
            <person name="Zhang Y."/>
            <person name="Xie J.Y."/>
            <person name="Wang T."/>
            <person name="Liu X."/>
            <person name="Chen X."/>
            <person name="Cheng Q."/>
            <person name="Chen S."/>
            <person name="Li J."/>
        </authorList>
    </citation>
    <scope>NUCLEOTIDE SEQUENCE [LARGE SCALE GENOMIC DNA]</scope>
    <source>
        <strain evidence="3 4">T27</strain>
    </source>
</reference>
<evidence type="ECO:0000313" key="4">
    <source>
        <dbReference type="Proteomes" id="UP000019772"/>
    </source>
</evidence>
<keyword evidence="4" id="KW-1185">Reference proteome</keyword>
<feature type="signal peptide" evidence="1">
    <location>
        <begin position="1"/>
        <end position="21"/>
    </location>
</feature>
<dbReference type="InterPro" id="IPR022627">
    <property type="entry name" value="DUF3502"/>
</dbReference>
<dbReference type="eggNOG" id="COG1653">
    <property type="taxonomic scope" value="Bacteria"/>
</dbReference>
<dbReference type="PATRIC" id="fig|1268072.3.peg.3536"/>
<dbReference type="SUPFAM" id="SSF53850">
    <property type="entry name" value="Periplasmic binding protein-like II"/>
    <property type="match status" value="1"/>
</dbReference>
<dbReference type="Gene3D" id="3.40.190.10">
    <property type="entry name" value="Periplasmic binding protein-like II"/>
    <property type="match status" value="2"/>
</dbReference>
<keyword evidence="1" id="KW-0732">Signal</keyword>
<dbReference type="HOGENOM" id="CLU_037301_1_0_9"/>
<dbReference type="EMBL" id="CP004078">
    <property type="protein sequence ID" value="AHV98330.1"/>
    <property type="molecule type" value="Genomic_DNA"/>
</dbReference>
<dbReference type="Pfam" id="PF12010">
    <property type="entry name" value="DUF3502"/>
    <property type="match status" value="1"/>
</dbReference>
<sequence>MKKRYISTLFASMMMVSLALSACSGNTNNSPDNTGAAQGNNPDETAGGLKPYHLVMAFPGSTPKDLDAVNEAMSKYLQEKINATIELRPIDWGAWNDKTNLMFASQEPFDVIWTSSWQGLGQQVAKGQIIPVDDLINSYGKDIKQIIDPEVVEGGKINGKIYGVVTNKEFASTRGIVMRKDLVEKYGIDTSTLKELKDFTPVFEKIKAGEAGMTPIEAEANNSPLTQMLQYDGLGDGPGGVVRGTTDLKVVNMVATPEYMDLAKLMNEWYKAGFINKDAPTRNDGVANAVKAGKAFSYAVSMKPGIELQESRNTGMPMVAVELTQPFMTTGDTTSSMLAIPTTSSDPERAMMFINLLYTDKYLINLLNWGIEGTHYTKVSDNIIDYPQGVTSANSGYNLNQSWMFGNQMNTYLWKQEDPDLWSKYKTFNESAEKSPALGFVFAPDSVKNEITAVNNVSQQFSPVIVTGAVDPAVTIPDYLKKLEAAGVDKIIAEKQRQLDEWAKTNK</sequence>
<dbReference type="InterPro" id="IPR006059">
    <property type="entry name" value="SBP"/>
</dbReference>
<proteinExistence type="predicted"/>
<accession>X4ZP76</accession>
<gene>
    <name evidence="3" type="ORF">PSAB_17150</name>
</gene>
<dbReference type="STRING" id="1268072.PSAB_17150"/>
<dbReference type="PANTHER" id="PTHR43649:SF17">
    <property type="entry name" value="ABC TRANSPORTER SOLUTE BINDING PROTEIN-SUGAR TRANSPORT"/>
    <property type="match status" value="1"/>
</dbReference>
<evidence type="ECO:0000313" key="3">
    <source>
        <dbReference type="EMBL" id="AHV98330.1"/>
    </source>
</evidence>